<proteinExistence type="predicted"/>
<dbReference type="Gene3D" id="3.20.20.70">
    <property type="entry name" value="Aldolase class I"/>
    <property type="match status" value="1"/>
</dbReference>
<evidence type="ECO:0000313" key="9">
    <source>
        <dbReference type="Proteomes" id="UP000319449"/>
    </source>
</evidence>
<dbReference type="PROSITE" id="PS01305">
    <property type="entry name" value="MOAA_NIFB_PQQE"/>
    <property type="match status" value="1"/>
</dbReference>
<name>A0A562VL84_9BACT</name>
<dbReference type="InterPro" id="IPR023885">
    <property type="entry name" value="4Fe4S-binding_SPASM_dom"/>
</dbReference>
<dbReference type="InterPro" id="IPR013785">
    <property type="entry name" value="Aldolase_TIM"/>
</dbReference>
<dbReference type="GO" id="GO:0046872">
    <property type="term" value="F:metal ion binding"/>
    <property type="evidence" value="ECO:0007669"/>
    <property type="project" value="UniProtKB-KW"/>
</dbReference>
<keyword evidence="2" id="KW-0004">4Fe-4S</keyword>
<dbReference type="InterPro" id="IPR023867">
    <property type="entry name" value="Sulphatase_maturase_rSAM"/>
</dbReference>
<dbReference type="EMBL" id="VLLN01000015">
    <property type="protein sequence ID" value="TWJ18726.1"/>
    <property type="molecule type" value="Genomic_DNA"/>
</dbReference>
<dbReference type="SFLD" id="SFLDS00029">
    <property type="entry name" value="Radical_SAM"/>
    <property type="match status" value="1"/>
</dbReference>
<sequence>MRYEWTDHQLFQHHDRAILFGVDQGSLFFIDEATRELVERLDSRHPLRLEELSAADRDILESLAEARFLAPLGARHRIEPAIPDVGSIPLTTMVLEVAQECNLSCRYCYAEGGTYGKQVRHLSPSLAREAVRQLVAGSGDRETVTLVIFGGEPLLNMDAVRAAVEEAGTAAVATGKKVFVSLTTNATLLTPEIIDFIHQHRIAVAVSLDGPADLHDANRPDATGNGSYARIVPKLGDLLRGATAAVAARVTLVPEQWSRVEEVFYHLMELGFHEVGIGPVSPVRPEYLPDTDQEEQLLAGFAALTTTFVKAARQGRLLPFSNIIDLLARLHLGQTKSVSCGAGIGYLAVDAEGKYYLCHRLVGEEAFCVGDIAAGHDPEEIRRAIDGVTCGREEMCGQCWARTLCAGGCHYENHLRENLLGIPPGSSCSFIRRWFQLGIEAYAELKRGGADELLRRLEKRVKC</sequence>
<dbReference type="CDD" id="cd01335">
    <property type="entry name" value="Radical_SAM"/>
    <property type="match status" value="1"/>
</dbReference>
<keyword evidence="4" id="KW-0479">Metal-binding</keyword>
<keyword evidence="3" id="KW-0949">S-adenosyl-L-methionine</keyword>
<comment type="caution">
    <text evidence="8">The sequence shown here is derived from an EMBL/GenBank/DDBJ whole genome shotgun (WGS) entry which is preliminary data.</text>
</comment>
<dbReference type="InterPro" id="IPR058240">
    <property type="entry name" value="rSAM_sf"/>
</dbReference>
<dbReference type="NCBIfam" id="TIGR04085">
    <property type="entry name" value="rSAM_more_4Fe4S"/>
    <property type="match status" value="1"/>
</dbReference>
<evidence type="ECO:0000313" key="8">
    <source>
        <dbReference type="EMBL" id="TWJ18726.1"/>
    </source>
</evidence>
<dbReference type="InterPro" id="IPR007197">
    <property type="entry name" value="rSAM"/>
</dbReference>
<feature type="domain" description="Radical SAM core" evidence="7">
    <location>
        <begin position="87"/>
        <end position="316"/>
    </location>
</feature>
<dbReference type="InterPro" id="IPR000385">
    <property type="entry name" value="MoaA_NifB_PqqE_Fe-S-bd_CS"/>
</dbReference>
<dbReference type="PANTHER" id="PTHR43273">
    <property type="entry name" value="ANAEROBIC SULFATASE-MATURATING ENZYME HOMOLOG ASLB-RELATED"/>
    <property type="match status" value="1"/>
</dbReference>
<gene>
    <name evidence="8" type="ORF">JN12_02546</name>
</gene>
<dbReference type="PROSITE" id="PS51918">
    <property type="entry name" value="RADICAL_SAM"/>
    <property type="match status" value="1"/>
</dbReference>
<dbReference type="Proteomes" id="UP000319449">
    <property type="component" value="Unassembled WGS sequence"/>
</dbReference>
<dbReference type="SUPFAM" id="SSF102114">
    <property type="entry name" value="Radical SAM enzymes"/>
    <property type="match status" value="1"/>
</dbReference>
<organism evidence="8 9">
    <name type="scientific">Geobacter argillaceus</name>
    <dbReference type="NCBI Taxonomy" id="345631"/>
    <lineage>
        <taxon>Bacteria</taxon>
        <taxon>Pseudomonadati</taxon>
        <taxon>Thermodesulfobacteriota</taxon>
        <taxon>Desulfuromonadia</taxon>
        <taxon>Geobacterales</taxon>
        <taxon>Geobacteraceae</taxon>
        <taxon>Geobacter</taxon>
    </lineage>
</organism>
<evidence type="ECO:0000256" key="4">
    <source>
        <dbReference type="ARBA" id="ARBA00022723"/>
    </source>
</evidence>
<dbReference type="PANTHER" id="PTHR43273:SF8">
    <property type="entry name" value="RADICAL SAM DOMAIN PROTEIN"/>
    <property type="match status" value="1"/>
</dbReference>
<evidence type="ECO:0000256" key="5">
    <source>
        <dbReference type="ARBA" id="ARBA00023004"/>
    </source>
</evidence>
<dbReference type="SFLD" id="SFLDG01067">
    <property type="entry name" value="SPASM/twitch_domain_containing"/>
    <property type="match status" value="1"/>
</dbReference>
<dbReference type="GO" id="GO:0016491">
    <property type="term" value="F:oxidoreductase activity"/>
    <property type="evidence" value="ECO:0007669"/>
    <property type="project" value="InterPro"/>
</dbReference>
<evidence type="ECO:0000256" key="1">
    <source>
        <dbReference type="ARBA" id="ARBA00001966"/>
    </source>
</evidence>
<dbReference type="AlphaFoldDB" id="A0A562VL84"/>
<evidence type="ECO:0000259" key="7">
    <source>
        <dbReference type="PROSITE" id="PS51918"/>
    </source>
</evidence>
<keyword evidence="5" id="KW-0408">Iron</keyword>
<evidence type="ECO:0000256" key="6">
    <source>
        <dbReference type="ARBA" id="ARBA00023014"/>
    </source>
</evidence>
<dbReference type="OrthoDB" id="308557at2"/>
<dbReference type="RefSeq" id="WP_145023310.1">
    <property type="nucleotide sequence ID" value="NZ_VLLN01000015.1"/>
</dbReference>
<accession>A0A562VL84</accession>
<keyword evidence="9" id="KW-1185">Reference proteome</keyword>
<evidence type="ECO:0000256" key="3">
    <source>
        <dbReference type="ARBA" id="ARBA00022691"/>
    </source>
</evidence>
<keyword evidence="6" id="KW-0411">Iron-sulfur</keyword>
<dbReference type="GO" id="GO:0051539">
    <property type="term" value="F:4 iron, 4 sulfur cluster binding"/>
    <property type="evidence" value="ECO:0007669"/>
    <property type="project" value="UniProtKB-KW"/>
</dbReference>
<comment type="cofactor">
    <cofactor evidence="1">
        <name>[4Fe-4S] cluster</name>
        <dbReference type="ChEBI" id="CHEBI:49883"/>
    </cofactor>
</comment>
<dbReference type="SFLD" id="SFLDG01386">
    <property type="entry name" value="main_SPASM_domain-containing"/>
    <property type="match status" value="1"/>
</dbReference>
<protein>
    <recommendedName>
        <fullName evidence="7">Radical SAM core domain-containing protein</fullName>
    </recommendedName>
</protein>
<reference evidence="8 9" key="1">
    <citation type="submission" date="2019-07" db="EMBL/GenBank/DDBJ databases">
        <title>Genomic Encyclopedia of Archaeal and Bacterial Type Strains, Phase II (KMG-II): from individual species to whole genera.</title>
        <authorList>
            <person name="Goeker M."/>
        </authorList>
    </citation>
    <scope>NUCLEOTIDE SEQUENCE [LARGE SCALE GENOMIC DNA]</scope>
    <source>
        <strain evidence="8 9">ATCC BAA-1139</strain>
    </source>
</reference>
<dbReference type="SFLD" id="SFLDG01384">
    <property type="entry name" value="thioether_bond_formation_requi"/>
    <property type="match status" value="1"/>
</dbReference>
<evidence type="ECO:0000256" key="2">
    <source>
        <dbReference type="ARBA" id="ARBA00022485"/>
    </source>
</evidence>
<dbReference type="Pfam" id="PF04055">
    <property type="entry name" value="Radical_SAM"/>
    <property type="match status" value="1"/>
</dbReference>